<dbReference type="EMBL" id="CATQJL010000001">
    <property type="protein sequence ID" value="CAJ0590735.1"/>
    <property type="molecule type" value="Genomic_DNA"/>
</dbReference>
<dbReference type="Proteomes" id="UP001176961">
    <property type="component" value="Unassembled WGS sequence"/>
</dbReference>
<protein>
    <submittedName>
        <fullName evidence="1">Uncharacterized protein</fullName>
    </submittedName>
</protein>
<proteinExistence type="predicted"/>
<keyword evidence="2" id="KW-1185">Reference proteome</keyword>
<organism evidence="1 2">
    <name type="scientific">Cylicocyclus nassatus</name>
    <name type="common">Nematode worm</name>
    <dbReference type="NCBI Taxonomy" id="53992"/>
    <lineage>
        <taxon>Eukaryota</taxon>
        <taxon>Metazoa</taxon>
        <taxon>Ecdysozoa</taxon>
        <taxon>Nematoda</taxon>
        <taxon>Chromadorea</taxon>
        <taxon>Rhabditida</taxon>
        <taxon>Rhabditina</taxon>
        <taxon>Rhabditomorpha</taxon>
        <taxon>Strongyloidea</taxon>
        <taxon>Strongylidae</taxon>
        <taxon>Cylicocyclus</taxon>
    </lineage>
</organism>
<accession>A0AA36DP98</accession>
<gene>
    <name evidence="1" type="ORF">CYNAS_LOCUS2718</name>
</gene>
<comment type="caution">
    <text evidence="1">The sequence shown here is derived from an EMBL/GenBank/DDBJ whole genome shotgun (WGS) entry which is preliminary data.</text>
</comment>
<dbReference type="AlphaFoldDB" id="A0AA36DP98"/>
<evidence type="ECO:0000313" key="2">
    <source>
        <dbReference type="Proteomes" id="UP001176961"/>
    </source>
</evidence>
<reference evidence="1" key="1">
    <citation type="submission" date="2023-07" db="EMBL/GenBank/DDBJ databases">
        <authorList>
            <consortium name="CYATHOMIX"/>
        </authorList>
    </citation>
    <scope>NUCLEOTIDE SEQUENCE</scope>
    <source>
        <strain evidence="1">N/A</strain>
    </source>
</reference>
<sequence>MLFSTSCSYTLPQLYAEERSRTPSLLNPDTLSIRDRQIQLYCQTIAGLVAQFHERSLTCIIRLQRRLQKILDIETHIDLTTTSAQSHFERNLQLFLCLVDYRLRSLALESPYQFETIVNKLQLLLIESGSERQPKSKPVKKLKRVLRTLLKSV</sequence>
<evidence type="ECO:0000313" key="1">
    <source>
        <dbReference type="EMBL" id="CAJ0590735.1"/>
    </source>
</evidence>
<name>A0AA36DP98_CYLNA</name>